<dbReference type="Proteomes" id="UP000198744">
    <property type="component" value="Unassembled WGS sequence"/>
</dbReference>
<dbReference type="InterPro" id="IPR000873">
    <property type="entry name" value="AMP-dep_synth/lig_dom"/>
</dbReference>
<evidence type="ECO:0000259" key="4">
    <source>
        <dbReference type="Pfam" id="PF13193"/>
    </source>
</evidence>
<dbReference type="Gene3D" id="3.30.300.30">
    <property type="match status" value="1"/>
</dbReference>
<dbReference type="GO" id="GO:0006631">
    <property type="term" value="P:fatty acid metabolic process"/>
    <property type="evidence" value="ECO:0007669"/>
    <property type="project" value="TreeGrafter"/>
</dbReference>
<dbReference type="OrthoDB" id="5483897at2"/>
<dbReference type="EMBL" id="FOBS01000046">
    <property type="protein sequence ID" value="SEM77883.1"/>
    <property type="molecule type" value="Genomic_DNA"/>
</dbReference>
<name>A0A1H8B561_9BACT</name>
<dbReference type="PANTHER" id="PTHR43201:SF5">
    <property type="entry name" value="MEDIUM-CHAIN ACYL-COA LIGASE ACSF2, MITOCHONDRIAL"/>
    <property type="match status" value="1"/>
</dbReference>
<dbReference type="InterPro" id="IPR025110">
    <property type="entry name" value="AMP-bd_C"/>
</dbReference>
<organism evidence="5 6">
    <name type="scientific">Syntrophus gentianae</name>
    <dbReference type="NCBI Taxonomy" id="43775"/>
    <lineage>
        <taxon>Bacteria</taxon>
        <taxon>Pseudomonadati</taxon>
        <taxon>Thermodesulfobacteriota</taxon>
        <taxon>Syntrophia</taxon>
        <taxon>Syntrophales</taxon>
        <taxon>Syntrophaceae</taxon>
        <taxon>Syntrophus</taxon>
    </lineage>
</organism>
<evidence type="ECO:0000256" key="2">
    <source>
        <dbReference type="ARBA" id="ARBA00022598"/>
    </source>
</evidence>
<keyword evidence="6" id="KW-1185">Reference proteome</keyword>
<comment type="similarity">
    <text evidence="1">Belongs to the ATP-dependent AMP-binding enzyme family.</text>
</comment>
<dbReference type="PANTHER" id="PTHR43201">
    <property type="entry name" value="ACYL-COA SYNTHETASE"/>
    <property type="match status" value="1"/>
</dbReference>
<dbReference type="AlphaFoldDB" id="A0A1H8B561"/>
<dbReference type="InterPro" id="IPR045851">
    <property type="entry name" value="AMP-bd_C_sf"/>
</dbReference>
<feature type="domain" description="AMP-dependent synthetase/ligase" evidence="3">
    <location>
        <begin position="9"/>
        <end position="371"/>
    </location>
</feature>
<dbReference type="RefSeq" id="WP_093884871.1">
    <property type="nucleotide sequence ID" value="NZ_FOBS01000046.1"/>
</dbReference>
<dbReference type="FunFam" id="3.30.300.30:FF:000008">
    <property type="entry name" value="2,3-dihydroxybenzoate-AMP ligase"/>
    <property type="match status" value="1"/>
</dbReference>
<sequence>MNIGQWVYKRAHTHPERPFLQEDNRRYTNREFNERVNRMAHALLKLGVGRGERVAVLMGNCSEFLEIFFACAKTGALMVPLNVRLAVPELLYILKDCSPRTLFYAEEFSEKVGEIRAALSSGDMPVCFRLGGSDLSPDPPLAGVLAESSGAEPLPAEAVTLDDPLFIMYTSGTTGQPKGAVLTHGNVLFGAINTVLGYGINKTYKSLVTAPLFHIGALGAAATPVIYAGGSLLLKTFFSATEALRVICGEKVNYVFAVPVMFQMMTKSELWPEADFSHVHFFIAGGAPMPVDLIRQYQSEKGVFFAQGYGMTEALRLTSLDLEDSIRKAGSVGKEVFHTEIRIIDNSGKEVAPGEPGEILVKGPNVFAGYWNVPEATAEVLKDGWFFTGDMGRRDEEGFLYVIGRKVEMIISSGENIYPAEVERAIKDIPGVKEAAVVGMPDPRRGEVVAAFVLLSRGSRLTEEDLLAGLEGKIAPYKMPKKILFVKDFPRNATGKIMKHELKRQL</sequence>
<reference evidence="5 6" key="1">
    <citation type="submission" date="2016-10" db="EMBL/GenBank/DDBJ databases">
        <authorList>
            <person name="de Groot N.N."/>
        </authorList>
    </citation>
    <scope>NUCLEOTIDE SEQUENCE [LARGE SCALE GENOMIC DNA]</scope>
    <source>
        <strain evidence="5 6">DSM 8423</strain>
    </source>
</reference>
<dbReference type="STRING" id="43775.SAMN04489760_14620"/>
<evidence type="ECO:0000313" key="5">
    <source>
        <dbReference type="EMBL" id="SEM77883.1"/>
    </source>
</evidence>
<evidence type="ECO:0000313" key="6">
    <source>
        <dbReference type="Proteomes" id="UP000198744"/>
    </source>
</evidence>
<feature type="domain" description="AMP-binding enzyme C-terminal" evidence="4">
    <location>
        <begin position="421"/>
        <end position="496"/>
    </location>
</feature>
<proteinExistence type="inferred from homology"/>
<keyword evidence="2" id="KW-0436">Ligase</keyword>
<dbReference type="Pfam" id="PF13193">
    <property type="entry name" value="AMP-binding_C"/>
    <property type="match status" value="1"/>
</dbReference>
<evidence type="ECO:0000256" key="1">
    <source>
        <dbReference type="ARBA" id="ARBA00006432"/>
    </source>
</evidence>
<dbReference type="Pfam" id="PF00501">
    <property type="entry name" value="AMP-binding"/>
    <property type="match status" value="1"/>
</dbReference>
<dbReference type="CDD" id="cd17631">
    <property type="entry name" value="FACL_FadD13-like"/>
    <property type="match status" value="1"/>
</dbReference>
<dbReference type="InterPro" id="IPR042099">
    <property type="entry name" value="ANL_N_sf"/>
</dbReference>
<evidence type="ECO:0000259" key="3">
    <source>
        <dbReference type="Pfam" id="PF00501"/>
    </source>
</evidence>
<dbReference type="PROSITE" id="PS00455">
    <property type="entry name" value="AMP_BINDING"/>
    <property type="match status" value="1"/>
</dbReference>
<dbReference type="SUPFAM" id="SSF56801">
    <property type="entry name" value="Acetyl-CoA synthetase-like"/>
    <property type="match status" value="1"/>
</dbReference>
<accession>A0A1H8B561</accession>
<dbReference type="GO" id="GO:0031956">
    <property type="term" value="F:medium-chain fatty acid-CoA ligase activity"/>
    <property type="evidence" value="ECO:0007669"/>
    <property type="project" value="TreeGrafter"/>
</dbReference>
<dbReference type="Gene3D" id="3.40.50.12780">
    <property type="entry name" value="N-terminal domain of ligase-like"/>
    <property type="match status" value="1"/>
</dbReference>
<protein>
    <submittedName>
        <fullName evidence="5">Fatty-acyl-CoA synthase</fullName>
    </submittedName>
</protein>
<dbReference type="InterPro" id="IPR020845">
    <property type="entry name" value="AMP-binding_CS"/>
</dbReference>
<gene>
    <name evidence="5" type="ORF">SAMN04489760_14620</name>
</gene>